<dbReference type="SUPFAM" id="SSF51338">
    <property type="entry name" value="Composite domain of metallo-dependent hydrolases"/>
    <property type="match status" value="1"/>
</dbReference>
<keyword evidence="2" id="KW-0378">Hydrolase</keyword>
<dbReference type="InterPro" id="IPR011059">
    <property type="entry name" value="Metal-dep_hydrolase_composite"/>
</dbReference>
<evidence type="ECO:0000313" key="2">
    <source>
        <dbReference type="EMBL" id="SLK04098.1"/>
    </source>
</evidence>
<sequence>MTGSGEVAGSIEVGKMADMIVLDRNLFDASPEEVGQIRVLLTIFEGREIYKMQ</sequence>
<proteinExistence type="predicted"/>
<organism evidence="2 3">
    <name type="scientific">Novosphingobium mathurense</name>
    <dbReference type="NCBI Taxonomy" id="428990"/>
    <lineage>
        <taxon>Bacteria</taxon>
        <taxon>Pseudomonadati</taxon>
        <taxon>Pseudomonadota</taxon>
        <taxon>Alphaproteobacteria</taxon>
        <taxon>Sphingomonadales</taxon>
        <taxon>Sphingomonadaceae</taxon>
        <taxon>Novosphingobium</taxon>
    </lineage>
</organism>
<protein>
    <submittedName>
        <fullName evidence="2">Amidohydrolase family protein</fullName>
    </submittedName>
</protein>
<accession>A0A1U6I7R8</accession>
<feature type="domain" description="Amidohydrolase 3" evidence="1">
    <location>
        <begin position="4"/>
        <end position="50"/>
    </location>
</feature>
<name>A0A1U6I7R8_9SPHN</name>
<dbReference type="Pfam" id="PF07969">
    <property type="entry name" value="Amidohydro_3"/>
    <property type="match status" value="1"/>
</dbReference>
<keyword evidence="3" id="KW-1185">Reference proteome</keyword>
<dbReference type="AlphaFoldDB" id="A0A1U6I7R8"/>
<reference evidence="3" key="1">
    <citation type="submission" date="2017-02" db="EMBL/GenBank/DDBJ databases">
        <authorList>
            <person name="Varghese N."/>
            <person name="Submissions S."/>
        </authorList>
    </citation>
    <scope>NUCLEOTIDE SEQUENCE [LARGE SCALE GENOMIC DNA]</scope>
    <source>
        <strain evidence="3">SM117</strain>
    </source>
</reference>
<dbReference type="EMBL" id="FVZE01000004">
    <property type="protein sequence ID" value="SLK04098.1"/>
    <property type="molecule type" value="Genomic_DNA"/>
</dbReference>
<dbReference type="Gene3D" id="2.30.40.10">
    <property type="entry name" value="Urease, subunit C, domain 1"/>
    <property type="match status" value="1"/>
</dbReference>
<gene>
    <name evidence="2" type="ORF">SAMN06295987_104341</name>
</gene>
<dbReference type="InterPro" id="IPR013108">
    <property type="entry name" value="Amidohydro_3"/>
</dbReference>
<dbReference type="STRING" id="428990.SAMN06295987_104341"/>
<dbReference type="GO" id="GO:0016810">
    <property type="term" value="F:hydrolase activity, acting on carbon-nitrogen (but not peptide) bonds"/>
    <property type="evidence" value="ECO:0007669"/>
    <property type="project" value="InterPro"/>
</dbReference>
<dbReference type="Proteomes" id="UP000190989">
    <property type="component" value="Unassembled WGS sequence"/>
</dbReference>
<evidence type="ECO:0000259" key="1">
    <source>
        <dbReference type="Pfam" id="PF07969"/>
    </source>
</evidence>
<evidence type="ECO:0000313" key="3">
    <source>
        <dbReference type="Proteomes" id="UP000190989"/>
    </source>
</evidence>